<dbReference type="Pfam" id="PF01075">
    <property type="entry name" value="Glyco_transf_9"/>
    <property type="match status" value="1"/>
</dbReference>
<protein>
    <submittedName>
        <fullName evidence="3">Glycosyltransferase family 9 protein</fullName>
    </submittedName>
</protein>
<evidence type="ECO:0000313" key="4">
    <source>
        <dbReference type="Proteomes" id="UP001602245"/>
    </source>
</evidence>
<keyword evidence="2" id="KW-0808">Transferase</keyword>
<proteinExistence type="predicted"/>
<dbReference type="PANTHER" id="PTHR30160">
    <property type="entry name" value="TETRAACYLDISACCHARIDE 4'-KINASE-RELATED"/>
    <property type="match status" value="1"/>
</dbReference>
<comment type="caution">
    <text evidence="3">The sequence shown here is derived from an EMBL/GenBank/DDBJ whole genome shotgun (WGS) entry which is preliminary data.</text>
</comment>
<dbReference type="CDD" id="cd03789">
    <property type="entry name" value="GT9_LPS_heptosyltransferase"/>
    <property type="match status" value="1"/>
</dbReference>
<evidence type="ECO:0000256" key="2">
    <source>
        <dbReference type="ARBA" id="ARBA00022679"/>
    </source>
</evidence>
<name>A0ABW6WB85_9ACTN</name>
<reference evidence="3 4" key="1">
    <citation type="submission" date="2024-10" db="EMBL/GenBank/DDBJ databases">
        <title>The Natural Products Discovery Center: Release of the First 8490 Sequenced Strains for Exploring Actinobacteria Biosynthetic Diversity.</title>
        <authorList>
            <person name="Kalkreuter E."/>
            <person name="Kautsar S.A."/>
            <person name="Yang D."/>
            <person name="Bader C.D."/>
            <person name="Teijaro C.N."/>
            <person name="Fluegel L."/>
            <person name="Davis C.M."/>
            <person name="Simpson J.R."/>
            <person name="Lauterbach L."/>
            <person name="Steele A.D."/>
            <person name="Gui C."/>
            <person name="Meng S."/>
            <person name="Li G."/>
            <person name="Viehrig K."/>
            <person name="Ye F."/>
            <person name="Su P."/>
            <person name="Kiefer A.F."/>
            <person name="Nichols A."/>
            <person name="Cepeda A.J."/>
            <person name="Yan W."/>
            <person name="Fan B."/>
            <person name="Jiang Y."/>
            <person name="Adhikari A."/>
            <person name="Zheng C.-J."/>
            <person name="Schuster L."/>
            <person name="Cowan T.M."/>
            <person name="Smanski M.J."/>
            <person name="Chevrette M.G."/>
            <person name="De Carvalho L.P.S."/>
            <person name="Shen B."/>
        </authorList>
    </citation>
    <scope>NUCLEOTIDE SEQUENCE [LARGE SCALE GENOMIC DNA]</scope>
    <source>
        <strain evidence="3 4">NPDC000087</strain>
    </source>
</reference>
<dbReference type="SUPFAM" id="SSF53756">
    <property type="entry name" value="UDP-Glycosyltransferase/glycogen phosphorylase"/>
    <property type="match status" value="1"/>
</dbReference>
<dbReference type="RefSeq" id="WP_020510862.1">
    <property type="nucleotide sequence ID" value="NZ_JBIAZU010000002.1"/>
</dbReference>
<keyword evidence="4" id="KW-1185">Reference proteome</keyword>
<accession>A0ABW6WB85</accession>
<dbReference type="InterPro" id="IPR051199">
    <property type="entry name" value="LPS_LOS_Heptosyltrfase"/>
</dbReference>
<dbReference type="EMBL" id="JBIAZU010000002">
    <property type="protein sequence ID" value="MFF5290243.1"/>
    <property type="molecule type" value="Genomic_DNA"/>
</dbReference>
<evidence type="ECO:0000256" key="1">
    <source>
        <dbReference type="ARBA" id="ARBA00022676"/>
    </source>
</evidence>
<dbReference type="InterPro" id="IPR002201">
    <property type="entry name" value="Glyco_trans_9"/>
</dbReference>
<gene>
    <name evidence="3" type="ORF">ACFY35_12420</name>
</gene>
<sequence>MILALRALGVGDLITAVPALRGLTAALPGERLSLAAPVWLTPLIDLIGGVGQVVPTESLALRRWDVPPPRVAVNLHGRGPESHRLLRAAAPGELWAFTNPDADHAEGPPWRDEEHEVRRWCRLLRHYGIATDETDLALAVPGLPVPRGVTIVHPGAKAPSRRWPPDRFAAVARHLREAGHQVVITGSASERDLRVRVAERAGLSGSSLPATGLAELAALVAHARLVISGDTGVAHLATAYRTPSVTLFGPMAPARWGPPDRPYHRAIWHGTRSEPGDRPDPGVHPALLAISESEVLAAAAEVTAAAPQISDDPIRTARVATPANSQAT</sequence>
<dbReference type="Gene3D" id="3.40.50.2000">
    <property type="entry name" value="Glycogen Phosphorylase B"/>
    <property type="match status" value="2"/>
</dbReference>
<dbReference type="Proteomes" id="UP001602245">
    <property type="component" value="Unassembled WGS sequence"/>
</dbReference>
<keyword evidence="1" id="KW-0328">Glycosyltransferase</keyword>
<dbReference type="PANTHER" id="PTHR30160:SF1">
    <property type="entry name" value="LIPOPOLYSACCHARIDE 1,2-N-ACETYLGLUCOSAMINETRANSFERASE-RELATED"/>
    <property type="match status" value="1"/>
</dbReference>
<evidence type="ECO:0000313" key="3">
    <source>
        <dbReference type="EMBL" id="MFF5290243.1"/>
    </source>
</evidence>
<organism evidence="3 4">
    <name type="scientific">Paractinoplanes globisporus</name>
    <dbReference type="NCBI Taxonomy" id="113565"/>
    <lineage>
        <taxon>Bacteria</taxon>
        <taxon>Bacillati</taxon>
        <taxon>Actinomycetota</taxon>
        <taxon>Actinomycetes</taxon>
        <taxon>Micromonosporales</taxon>
        <taxon>Micromonosporaceae</taxon>
        <taxon>Paractinoplanes</taxon>
    </lineage>
</organism>